<keyword evidence="13" id="KW-1185">Reference proteome</keyword>
<evidence type="ECO:0000256" key="1">
    <source>
        <dbReference type="ARBA" id="ARBA00009481"/>
    </source>
</evidence>
<evidence type="ECO:0000256" key="9">
    <source>
        <dbReference type="ARBA" id="ARBA00024055"/>
    </source>
</evidence>
<dbReference type="GO" id="GO:0009707">
    <property type="term" value="C:chloroplast outer membrane"/>
    <property type="evidence" value="ECO:0000318"/>
    <property type="project" value="GO_Central"/>
</dbReference>
<organism evidence="12 13">
    <name type="scientific">Klebsormidium nitens</name>
    <name type="common">Green alga</name>
    <name type="synonym">Ulothrix nitens</name>
    <dbReference type="NCBI Taxonomy" id="105231"/>
    <lineage>
        <taxon>Eukaryota</taxon>
        <taxon>Viridiplantae</taxon>
        <taxon>Streptophyta</taxon>
        <taxon>Klebsormidiophyceae</taxon>
        <taxon>Klebsormidiales</taxon>
        <taxon>Klebsormidiaceae</taxon>
        <taxon>Klebsormidium</taxon>
    </lineage>
</organism>
<evidence type="ECO:0000259" key="11">
    <source>
        <dbReference type="Pfam" id="PF00534"/>
    </source>
</evidence>
<dbReference type="Gene3D" id="3.40.50.2000">
    <property type="entry name" value="Glycogen Phosphorylase B"/>
    <property type="match status" value="1"/>
</dbReference>
<dbReference type="Proteomes" id="UP000054558">
    <property type="component" value="Unassembled WGS sequence"/>
</dbReference>
<evidence type="ECO:0000256" key="3">
    <source>
        <dbReference type="ARBA" id="ARBA00022640"/>
    </source>
</evidence>
<keyword evidence="4" id="KW-0328">Glycosyltransferase</keyword>
<dbReference type="CDD" id="cd01635">
    <property type="entry name" value="Glycosyltransferase_GTB-type"/>
    <property type="match status" value="1"/>
</dbReference>
<name>A0A1Y1IF50_KLENI</name>
<evidence type="ECO:0000256" key="10">
    <source>
        <dbReference type="ARBA" id="ARBA00048651"/>
    </source>
</evidence>
<evidence type="ECO:0000256" key="7">
    <source>
        <dbReference type="ARBA" id="ARBA00023136"/>
    </source>
</evidence>
<dbReference type="OrthoDB" id="44480at2759"/>
<keyword evidence="3" id="KW-0934">Plastid</keyword>
<evidence type="ECO:0000256" key="6">
    <source>
        <dbReference type="ARBA" id="ARBA00022805"/>
    </source>
</evidence>
<evidence type="ECO:0000313" key="12">
    <source>
        <dbReference type="EMBL" id="GAQ89514.1"/>
    </source>
</evidence>
<dbReference type="InterPro" id="IPR044525">
    <property type="entry name" value="DGDG1/2"/>
</dbReference>
<dbReference type="GO" id="GO:0035250">
    <property type="term" value="F:UDP-galactosyltransferase activity"/>
    <property type="evidence" value="ECO:0000318"/>
    <property type="project" value="GO_Central"/>
</dbReference>
<dbReference type="EC" id="2.4.1.241" evidence="9"/>
<evidence type="ECO:0000256" key="5">
    <source>
        <dbReference type="ARBA" id="ARBA00022679"/>
    </source>
</evidence>
<evidence type="ECO:0000256" key="8">
    <source>
        <dbReference type="ARBA" id="ARBA00024013"/>
    </source>
</evidence>
<keyword evidence="6" id="KW-1002">Plastid outer membrane</keyword>
<comment type="similarity">
    <text evidence="1">Belongs to the glycosyltransferase group 1 family. Glycosyltransferase 4 subfamily.</text>
</comment>
<proteinExistence type="inferred from homology"/>
<protein>
    <recommendedName>
        <fullName evidence="9">digalactosyldiacylglycerol synthase</fullName>
        <ecNumber evidence="9">2.4.1.241</ecNumber>
    </recommendedName>
</protein>
<dbReference type="STRING" id="105231.A0A1Y1IF50"/>
<dbReference type="OMA" id="IYRGWRE"/>
<accession>A0A1Y1IF50</accession>
<keyword evidence="2" id="KW-0150">Chloroplast</keyword>
<dbReference type="GO" id="GO:0019375">
    <property type="term" value="P:galactolipid biosynthetic process"/>
    <property type="evidence" value="ECO:0000318"/>
    <property type="project" value="GO_Central"/>
</dbReference>
<keyword evidence="7" id="KW-0472">Membrane</keyword>
<gene>
    <name evidence="12" type="ORF">KFL_005310060</name>
</gene>
<comment type="catalytic activity">
    <reaction evidence="10">
        <text>a 1,2-diacyl-3-O-(beta-D-galactosyl)-sn-glycerol + UDP-alpha-D-galactose = a 1,2-diacyl-3-O-[alpha-D-galactosyl-(1-&gt;6)-beta-D-galactosyl]-sn-glycerol + UDP + H(+)</text>
        <dbReference type="Rhea" id="RHEA:10520"/>
        <dbReference type="ChEBI" id="CHEBI:15378"/>
        <dbReference type="ChEBI" id="CHEBI:17615"/>
        <dbReference type="ChEBI" id="CHEBI:28396"/>
        <dbReference type="ChEBI" id="CHEBI:58223"/>
        <dbReference type="ChEBI" id="CHEBI:66914"/>
        <dbReference type="EC" id="2.4.1.241"/>
    </reaction>
</comment>
<dbReference type="GO" id="GO:0046481">
    <property type="term" value="F:digalactosyldiacylglycerol synthase activity"/>
    <property type="evidence" value="ECO:0007669"/>
    <property type="project" value="UniProtKB-EC"/>
</dbReference>
<dbReference type="InterPro" id="IPR001296">
    <property type="entry name" value="Glyco_trans_1"/>
</dbReference>
<evidence type="ECO:0000256" key="2">
    <source>
        <dbReference type="ARBA" id="ARBA00022528"/>
    </source>
</evidence>
<evidence type="ECO:0000313" key="13">
    <source>
        <dbReference type="Proteomes" id="UP000054558"/>
    </source>
</evidence>
<comment type="subcellular location">
    <subcellularLocation>
        <location evidence="8">Plastid</location>
        <location evidence="8">Chloroplast outer membrane</location>
    </subcellularLocation>
</comment>
<dbReference type="AlphaFoldDB" id="A0A1Y1IF50"/>
<dbReference type="PANTHER" id="PTHR46132">
    <property type="entry name" value="DIGALACTOSYLDIACYLGLYCEROL SYNTHASE 2, CHLOROPLASTIC"/>
    <property type="match status" value="1"/>
</dbReference>
<keyword evidence="5" id="KW-0808">Transferase</keyword>
<dbReference type="FunFam" id="3.40.50.2000:FF:000067">
    <property type="entry name" value="Digalactosyldiacylglycerol synthase 1, chloroplastic"/>
    <property type="match status" value="1"/>
</dbReference>
<dbReference type="Pfam" id="PF00534">
    <property type="entry name" value="Glycos_transf_1"/>
    <property type="match status" value="1"/>
</dbReference>
<sequence>MKAEQTGSRMGLQGLFAHRRPVFGPSRGGLDELAAFEAGTETAVALLKDMVRDPSSTLKDMSKHWKTAQVHAKKNFKEIRQKAGDSVAMPDLQGARPLAEDWPTTLQLPWKHTRELPYVQELEKNLEAVNRNLREFGQMAGARVEQDGVLSLPNLSFGLKKAPTVRIPGRGFGKKRVALGPRHPWGLDLVDADQPLFRKLKEKSRALSSNNLQGALEEFISKIESPKTSMRRSRSESELREKRKGWRDLGLRDEVRPLEEWDLFKKVKKKLNEFELSAAQSIQEIQDESRAMTNECLEDLKKNVQSLAVAPPLRKKRKAAKGAKREKEGPRGLDVPALEASEVLENLVREAEPILEQLGVSDAKGKTDKVCGMLRQWRKKPRVLSPTSAQLSSNPVETETLDQRLASVAESTGYQWKGGMWEERRGSGSRTSTSVSMKDVDKIAVVTTAALPWMTGTSINPLLRAAFLAKANKQVTLVVPWLSESDQELLYPNKLKFETPAQQESYVRNWLEQRVGFKSDFKIRFYPGKYSTEKRSILAVGDITHFIPDGESQVAVLEEPEHLTWYHHGNSWTDKFDHVVGIVHTNYLEYVKREENGEMLAFCLRHMNNLLARSYCNRVIRLSGATQDFPKSTICNVHGVSPKFLEIGDRVSQAKRAGEPTFSRGAYFLGKMVWGKGYRELVDLLGKHNDELGLKLDVYGNGDDQDAVHSEAKARNLPVTFYKGRDHGDKALQYYKVFINPSMSDVVATTTAEALAMGKIVVCAEHPSNDFFARNFANCWTYRTEEEFVQKVKAAMASEPAPMTPDQRHLLSWEAATERFLEAAEPVLDPAASAGRRMARLPGTLSLSGLGGSNVTWESIQDKALAWLLSAGNGLEVLRRAGGGIPDTMHCTPELYRELGVDPVQLQRPVFGL</sequence>
<dbReference type="SUPFAM" id="SSF53756">
    <property type="entry name" value="UDP-Glycosyltransferase/glycogen phosphorylase"/>
    <property type="match status" value="1"/>
</dbReference>
<feature type="domain" description="Glycosyl transferase family 1" evidence="11">
    <location>
        <begin position="666"/>
        <end position="801"/>
    </location>
</feature>
<reference evidence="12 13" key="1">
    <citation type="journal article" date="2014" name="Nat. Commun.">
        <title>Klebsormidium flaccidum genome reveals primary factors for plant terrestrial adaptation.</title>
        <authorList>
            <person name="Hori K."/>
            <person name="Maruyama F."/>
            <person name="Fujisawa T."/>
            <person name="Togashi T."/>
            <person name="Yamamoto N."/>
            <person name="Seo M."/>
            <person name="Sato S."/>
            <person name="Yamada T."/>
            <person name="Mori H."/>
            <person name="Tajima N."/>
            <person name="Moriyama T."/>
            <person name="Ikeuchi M."/>
            <person name="Watanabe M."/>
            <person name="Wada H."/>
            <person name="Kobayashi K."/>
            <person name="Saito M."/>
            <person name="Masuda T."/>
            <person name="Sasaki-Sekimoto Y."/>
            <person name="Mashiguchi K."/>
            <person name="Awai K."/>
            <person name="Shimojima M."/>
            <person name="Masuda S."/>
            <person name="Iwai M."/>
            <person name="Nobusawa T."/>
            <person name="Narise T."/>
            <person name="Kondo S."/>
            <person name="Saito H."/>
            <person name="Sato R."/>
            <person name="Murakawa M."/>
            <person name="Ihara Y."/>
            <person name="Oshima-Yamada Y."/>
            <person name="Ohtaka K."/>
            <person name="Satoh M."/>
            <person name="Sonobe K."/>
            <person name="Ishii M."/>
            <person name="Ohtani R."/>
            <person name="Kanamori-Sato M."/>
            <person name="Honoki R."/>
            <person name="Miyazaki D."/>
            <person name="Mochizuki H."/>
            <person name="Umetsu J."/>
            <person name="Higashi K."/>
            <person name="Shibata D."/>
            <person name="Kamiya Y."/>
            <person name="Sato N."/>
            <person name="Nakamura Y."/>
            <person name="Tabata S."/>
            <person name="Ida S."/>
            <person name="Kurokawa K."/>
            <person name="Ohta H."/>
        </authorList>
    </citation>
    <scope>NUCLEOTIDE SEQUENCE [LARGE SCALE GENOMIC DNA]</scope>
    <source>
        <strain evidence="12 13">NIES-2285</strain>
    </source>
</reference>
<evidence type="ECO:0000256" key="4">
    <source>
        <dbReference type="ARBA" id="ARBA00022676"/>
    </source>
</evidence>
<dbReference type="EMBL" id="DF237480">
    <property type="protein sequence ID" value="GAQ89514.1"/>
    <property type="molecule type" value="Genomic_DNA"/>
</dbReference>
<dbReference type="PANTHER" id="PTHR46132:SF1">
    <property type="entry name" value="DIGALACTOSYLDIACYLGLYCEROL SYNTHASE 2, CHLOROPLASTIC"/>
    <property type="match status" value="1"/>
</dbReference>